<keyword evidence="2" id="KW-1185">Reference proteome</keyword>
<reference evidence="1" key="2">
    <citation type="submission" date="2020-10" db="EMBL/GenBank/DDBJ databases">
        <title>Comparative genomics of the Acetobacterium genus.</title>
        <authorList>
            <person name="Marshall C."/>
            <person name="May H."/>
            <person name="Norman S."/>
        </authorList>
    </citation>
    <scope>NUCLEOTIDE SEQUENCE</scope>
    <source>
        <strain evidence="1">DER-2019</strain>
    </source>
</reference>
<dbReference type="EMBL" id="WJBD01000001">
    <property type="protein sequence ID" value="MBC3886759.1"/>
    <property type="molecule type" value="Genomic_DNA"/>
</dbReference>
<organism evidence="1 2">
    <name type="scientific">Acetobacterium paludosum</name>
    <dbReference type="NCBI Taxonomy" id="52693"/>
    <lineage>
        <taxon>Bacteria</taxon>
        <taxon>Bacillati</taxon>
        <taxon>Bacillota</taxon>
        <taxon>Clostridia</taxon>
        <taxon>Eubacteriales</taxon>
        <taxon>Eubacteriaceae</taxon>
        <taxon>Acetobacterium</taxon>
    </lineage>
</organism>
<dbReference type="AlphaFoldDB" id="A0A923KN42"/>
<gene>
    <name evidence="1" type="ORF">GH810_00310</name>
</gene>
<dbReference type="Proteomes" id="UP000616595">
    <property type="component" value="Unassembled WGS sequence"/>
</dbReference>
<evidence type="ECO:0000313" key="2">
    <source>
        <dbReference type="Proteomes" id="UP000616595"/>
    </source>
</evidence>
<name>A0A923KN42_9FIRM</name>
<comment type="caution">
    <text evidence="1">The sequence shown here is derived from an EMBL/GenBank/DDBJ whole genome shotgun (WGS) entry which is preliminary data.</text>
</comment>
<protein>
    <submittedName>
        <fullName evidence="1">Uncharacterized protein</fullName>
    </submittedName>
</protein>
<proteinExistence type="predicted"/>
<reference evidence="1" key="1">
    <citation type="submission" date="2019-10" db="EMBL/GenBank/DDBJ databases">
        <authorList>
            <person name="Ross D.E."/>
            <person name="Gulliver D."/>
        </authorList>
    </citation>
    <scope>NUCLEOTIDE SEQUENCE</scope>
    <source>
        <strain evidence="1">DER-2019</strain>
    </source>
</reference>
<accession>A0A923KN42</accession>
<evidence type="ECO:0000313" key="1">
    <source>
        <dbReference type="EMBL" id="MBC3886759.1"/>
    </source>
</evidence>
<sequence length="61" mass="7089">MFCNRIVGDRVHRCFDEYGQQPGFIFFGYVLGQQPGSGRDWGLDDALYLAKKQGRNRVEYL</sequence>